<dbReference type="InterPro" id="IPR037523">
    <property type="entry name" value="VOC_core"/>
</dbReference>
<dbReference type="RefSeq" id="WP_282002469.1">
    <property type="nucleotide sequence ID" value="NZ_AP027151.1"/>
</dbReference>
<feature type="domain" description="VOC" evidence="2">
    <location>
        <begin position="12"/>
        <end position="138"/>
    </location>
</feature>
<evidence type="ECO:0000256" key="1">
    <source>
        <dbReference type="ARBA" id="ARBA00022723"/>
    </source>
</evidence>
<dbReference type="InterPro" id="IPR004360">
    <property type="entry name" value="Glyas_Fos-R_dOase_dom"/>
</dbReference>
<evidence type="ECO:0000313" key="3">
    <source>
        <dbReference type="EMBL" id="BDV42178.1"/>
    </source>
</evidence>
<dbReference type="PROSITE" id="PS51819">
    <property type="entry name" value="VOC"/>
    <property type="match status" value="1"/>
</dbReference>
<dbReference type="EMBL" id="AP027151">
    <property type="protein sequence ID" value="BDV42178.1"/>
    <property type="molecule type" value="Genomic_DNA"/>
</dbReference>
<sequence length="141" mass="15353">MTEKTGTVTTPQFDHLGLTCREPLATEHFYVTHFGFRRERSLRLGEREIIFLRHGGLTLELFPAGAPAPAPFPEADGPNYPGFRHLAFRVADLDATLAAIGPAAALTLGPLELGEQPGKWRVAWIRDPDGRIVELAGGGPE</sequence>
<dbReference type="PANTHER" id="PTHR43048">
    <property type="entry name" value="METHYLMALONYL-COA EPIMERASE"/>
    <property type="match status" value="1"/>
</dbReference>
<dbReference type="InterPro" id="IPR051785">
    <property type="entry name" value="MMCE/EMCE_epimerase"/>
</dbReference>
<keyword evidence="4" id="KW-1185">Reference proteome</keyword>
<dbReference type="SUPFAM" id="SSF54593">
    <property type="entry name" value="Glyoxalase/Bleomycin resistance protein/Dihydroxybiphenyl dioxygenase"/>
    <property type="match status" value="1"/>
</dbReference>
<name>A0ABM8EIC5_9BACT</name>
<dbReference type="Pfam" id="PF00903">
    <property type="entry name" value="Glyoxalase"/>
    <property type="match status" value="1"/>
</dbReference>
<dbReference type="Gene3D" id="3.10.180.10">
    <property type="entry name" value="2,3-Dihydroxybiphenyl 1,2-Dioxygenase, domain 1"/>
    <property type="match status" value="1"/>
</dbReference>
<evidence type="ECO:0000313" key="4">
    <source>
        <dbReference type="Proteomes" id="UP001317705"/>
    </source>
</evidence>
<protein>
    <recommendedName>
        <fullName evidence="2">VOC domain-containing protein</fullName>
    </recommendedName>
</protein>
<dbReference type="PANTHER" id="PTHR43048:SF5">
    <property type="entry name" value="BLR5325 PROTEIN"/>
    <property type="match status" value="1"/>
</dbReference>
<keyword evidence="1" id="KW-0479">Metal-binding</keyword>
<dbReference type="Proteomes" id="UP001317705">
    <property type="component" value="Chromosome"/>
</dbReference>
<evidence type="ECO:0000259" key="2">
    <source>
        <dbReference type="PROSITE" id="PS51819"/>
    </source>
</evidence>
<reference evidence="3 4" key="1">
    <citation type="submission" date="2022-12" db="EMBL/GenBank/DDBJ databases">
        <title>Polyphasic characterization of Geotalea uranireducens NIT-SL11 newly isolated from a complex of sewage sludge and microbially reduced graphene oxide.</title>
        <authorList>
            <person name="Xie L."/>
            <person name="Yoshida N."/>
            <person name="Meng L."/>
        </authorList>
    </citation>
    <scope>NUCLEOTIDE SEQUENCE [LARGE SCALE GENOMIC DNA]</scope>
    <source>
        <strain evidence="3 4">NIT-SL11</strain>
    </source>
</reference>
<proteinExistence type="predicted"/>
<dbReference type="InterPro" id="IPR029068">
    <property type="entry name" value="Glyas_Bleomycin-R_OHBP_Dase"/>
</dbReference>
<organism evidence="3 4">
    <name type="scientific">Geotalea uraniireducens</name>
    <dbReference type="NCBI Taxonomy" id="351604"/>
    <lineage>
        <taxon>Bacteria</taxon>
        <taxon>Pseudomonadati</taxon>
        <taxon>Thermodesulfobacteriota</taxon>
        <taxon>Desulfuromonadia</taxon>
        <taxon>Geobacterales</taxon>
        <taxon>Geobacteraceae</taxon>
        <taxon>Geotalea</taxon>
    </lineage>
</organism>
<gene>
    <name evidence="3" type="ORF">GURASL_11010</name>
</gene>
<dbReference type="CDD" id="cd06587">
    <property type="entry name" value="VOC"/>
    <property type="match status" value="1"/>
</dbReference>
<accession>A0ABM8EIC5</accession>